<name>A0ABN7WRX6_GIGMA</name>
<evidence type="ECO:0000313" key="1">
    <source>
        <dbReference type="EMBL" id="CAG8839309.1"/>
    </source>
</evidence>
<dbReference type="Proteomes" id="UP000789901">
    <property type="component" value="Unassembled WGS sequence"/>
</dbReference>
<organism evidence="1 2">
    <name type="scientific">Gigaspora margarita</name>
    <dbReference type="NCBI Taxonomy" id="4874"/>
    <lineage>
        <taxon>Eukaryota</taxon>
        <taxon>Fungi</taxon>
        <taxon>Fungi incertae sedis</taxon>
        <taxon>Mucoromycota</taxon>
        <taxon>Glomeromycotina</taxon>
        <taxon>Glomeromycetes</taxon>
        <taxon>Diversisporales</taxon>
        <taxon>Gigasporaceae</taxon>
        <taxon>Gigaspora</taxon>
    </lineage>
</organism>
<keyword evidence="2" id="KW-1185">Reference proteome</keyword>
<sequence length="39" mass="4518">AKRFGSSQQLMFSVINQVERACFKSPNEQNLPNEILEYT</sequence>
<reference evidence="1 2" key="1">
    <citation type="submission" date="2021-06" db="EMBL/GenBank/DDBJ databases">
        <authorList>
            <person name="Kallberg Y."/>
            <person name="Tangrot J."/>
            <person name="Rosling A."/>
        </authorList>
    </citation>
    <scope>NUCLEOTIDE SEQUENCE [LARGE SCALE GENOMIC DNA]</scope>
    <source>
        <strain evidence="1 2">120-4 pot B 10/14</strain>
    </source>
</reference>
<accession>A0ABN7WRX6</accession>
<evidence type="ECO:0000313" key="2">
    <source>
        <dbReference type="Proteomes" id="UP000789901"/>
    </source>
</evidence>
<feature type="non-terminal residue" evidence="1">
    <location>
        <position position="1"/>
    </location>
</feature>
<proteinExistence type="predicted"/>
<protein>
    <submittedName>
        <fullName evidence="1">38238_t:CDS:1</fullName>
    </submittedName>
</protein>
<comment type="caution">
    <text evidence="1">The sequence shown here is derived from an EMBL/GenBank/DDBJ whole genome shotgun (WGS) entry which is preliminary data.</text>
</comment>
<gene>
    <name evidence="1" type="ORF">GMARGA_LOCUS34388</name>
</gene>
<dbReference type="EMBL" id="CAJVQB010060134">
    <property type="protein sequence ID" value="CAG8839309.1"/>
    <property type="molecule type" value="Genomic_DNA"/>
</dbReference>